<keyword evidence="3" id="KW-0274">FAD</keyword>
<keyword evidence="5" id="KW-0560">Oxidoreductase</keyword>
<dbReference type="SUPFAM" id="SSF51905">
    <property type="entry name" value="FAD/NAD(P)-binding domain"/>
    <property type="match status" value="1"/>
</dbReference>
<organism evidence="5 6">
    <name type="scientific">Actinomadura meridiana</name>
    <dbReference type="NCBI Taxonomy" id="559626"/>
    <lineage>
        <taxon>Bacteria</taxon>
        <taxon>Bacillati</taxon>
        <taxon>Actinomycetota</taxon>
        <taxon>Actinomycetes</taxon>
        <taxon>Streptosporangiales</taxon>
        <taxon>Thermomonosporaceae</taxon>
        <taxon>Actinomadura</taxon>
    </lineage>
</organism>
<protein>
    <submittedName>
        <fullName evidence="5">FAD-dependent monooxygenase</fullName>
    </submittedName>
</protein>
<evidence type="ECO:0000259" key="4">
    <source>
        <dbReference type="Pfam" id="PF01494"/>
    </source>
</evidence>
<sequence>MTDVVIAGAGPTGLMLACELRLAGVDVLILERLAERTGESRAGGLHARSVELFDQRGIVDRFLAEGRKGPFAHFSFLPLDISDLPTRYPHALAIHQSQVERLLEERALELGVRLRWSAEVTGLSQDETGVEVEFTGDAGTERLRTRYLVGCDGGRSAVRKLAGIDFPGTPATVTALMGDVTLADPPAGIVFGAEGRRDNGSFMIFDADQPGMHRVITMEFDKVTSRDATVTLDTLREACVTIAGTDFGMHSPHWLSSFSDAARQADRYREGRVLVAGDAAHIHFPSSGQGMNLGLQDAVNLGWKLAAVVRGQAPEETLDSYHTERHLAADRMLGSTRAQTALWRPDAQTEALRDVFNALIGIEDVNRYLGAVCTQLDLRYPLGVGHPALGRRMPDLDLESASGKSRVFELLHDARPVLLDFTGRPDLRAALDGWTDRVDHVEAEGQDDHWTYPVIGDAPAPDAVLIRPDGHVAWVASADPTAHQTADLRAALTRWFGPARDH</sequence>
<evidence type="ECO:0000256" key="1">
    <source>
        <dbReference type="ARBA" id="ARBA00001974"/>
    </source>
</evidence>
<dbReference type="EMBL" id="BAABAS010000004">
    <property type="protein sequence ID" value="GAA4227709.1"/>
    <property type="molecule type" value="Genomic_DNA"/>
</dbReference>
<gene>
    <name evidence="5" type="ORF">GCM10022254_16060</name>
</gene>
<dbReference type="InterPro" id="IPR036188">
    <property type="entry name" value="FAD/NAD-bd_sf"/>
</dbReference>
<comment type="caution">
    <text evidence="5">The sequence shown here is derived from an EMBL/GenBank/DDBJ whole genome shotgun (WGS) entry which is preliminary data.</text>
</comment>
<proteinExistence type="predicted"/>
<dbReference type="GO" id="GO:0004497">
    <property type="term" value="F:monooxygenase activity"/>
    <property type="evidence" value="ECO:0007669"/>
    <property type="project" value="UniProtKB-KW"/>
</dbReference>
<dbReference type="PANTHER" id="PTHR43004:SF19">
    <property type="entry name" value="BINDING MONOOXYGENASE, PUTATIVE (JCVI)-RELATED"/>
    <property type="match status" value="1"/>
</dbReference>
<dbReference type="Pfam" id="PF01494">
    <property type="entry name" value="FAD_binding_3"/>
    <property type="match status" value="1"/>
</dbReference>
<keyword evidence="6" id="KW-1185">Reference proteome</keyword>
<evidence type="ECO:0000313" key="6">
    <source>
        <dbReference type="Proteomes" id="UP001501710"/>
    </source>
</evidence>
<evidence type="ECO:0000256" key="2">
    <source>
        <dbReference type="ARBA" id="ARBA00022630"/>
    </source>
</evidence>
<keyword evidence="2" id="KW-0285">Flavoprotein</keyword>
<reference evidence="6" key="1">
    <citation type="journal article" date="2019" name="Int. J. Syst. Evol. Microbiol.">
        <title>The Global Catalogue of Microorganisms (GCM) 10K type strain sequencing project: providing services to taxonomists for standard genome sequencing and annotation.</title>
        <authorList>
            <consortium name="The Broad Institute Genomics Platform"/>
            <consortium name="The Broad Institute Genome Sequencing Center for Infectious Disease"/>
            <person name="Wu L."/>
            <person name="Ma J."/>
        </authorList>
    </citation>
    <scope>NUCLEOTIDE SEQUENCE [LARGE SCALE GENOMIC DNA]</scope>
    <source>
        <strain evidence="6">JCM 17440</strain>
    </source>
</reference>
<dbReference type="Gene3D" id="3.30.70.2450">
    <property type="match status" value="1"/>
</dbReference>
<evidence type="ECO:0000313" key="5">
    <source>
        <dbReference type="EMBL" id="GAA4227709.1"/>
    </source>
</evidence>
<keyword evidence="5" id="KW-0503">Monooxygenase</keyword>
<dbReference type="PANTHER" id="PTHR43004">
    <property type="entry name" value="TRK SYSTEM POTASSIUM UPTAKE PROTEIN"/>
    <property type="match status" value="1"/>
</dbReference>
<dbReference type="RefSeq" id="WP_344892139.1">
    <property type="nucleotide sequence ID" value="NZ_BAABAS010000004.1"/>
</dbReference>
<evidence type="ECO:0000256" key="3">
    <source>
        <dbReference type="ARBA" id="ARBA00022827"/>
    </source>
</evidence>
<dbReference type="InterPro" id="IPR002938">
    <property type="entry name" value="FAD-bd"/>
</dbReference>
<feature type="domain" description="FAD-binding" evidence="4">
    <location>
        <begin position="2"/>
        <end position="333"/>
    </location>
</feature>
<dbReference type="InterPro" id="IPR050641">
    <property type="entry name" value="RIFMO-like"/>
</dbReference>
<dbReference type="PRINTS" id="PR00420">
    <property type="entry name" value="RNGMNOXGNASE"/>
</dbReference>
<dbReference type="Gene3D" id="3.50.50.60">
    <property type="entry name" value="FAD/NAD(P)-binding domain"/>
    <property type="match status" value="1"/>
</dbReference>
<dbReference type="Proteomes" id="UP001501710">
    <property type="component" value="Unassembled WGS sequence"/>
</dbReference>
<name>A0ABP8BWB7_9ACTN</name>
<dbReference type="Gene3D" id="3.40.30.120">
    <property type="match status" value="1"/>
</dbReference>
<comment type="cofactor">
    <cofactor evidence="1">
        <name>FAD</name>
        <dbReference type="ChEBI" id="CHEBI:57692"/>
    </cofactor>
</comment>
<dbReference type="Pfam" id="PF21274">
    <property type="entry name" value="Rng_hyd_C"/>
    <property type="match status" value="1"/>
</dbReference>
<accession>A0ABP8BWB7</accession>